<dbReference type="InterPro" id="IPR019999">
    <property type="entry name" value="Anth_synth_I-like"/>
</dbReference>
<protein>
    <submittedName>
        <fullName evidence="2">Chorismate-binding protein</fullName>
    </submittedName>
</protein>
<dbReference type="SUPFAM" id="SSF56322">
    <property type="entry name" value="ADC synthase"/>
    <property type="match status" value="1"/>
</dbReference>
<reference evidence="2 3" key="1">
    <citation type="submission" date="2021-05" db="EMBL/GenBank/DDBJ databases">
        <title>Novel species in genus Cellulomonas.</title>
        <authorList>
            <person name="Zhang G."/>
        </authorList>
    </citation>
    <scope>NUCLEOTIDE SEQUENCE [LARGE SCALE GENOMIC DNA]</scope>
    <source>
        <strain evidence="3">zg-ZUI222</strain>
    </source>
</reference>
<sequence length="361" mass="37761">MPSPSAAPVPAPGEAWFGGRHARGVVEHADLRARPDATAAPGWWAVVGEFEGRVDAWRFADVRPAAVAQGASQAWQGPPRAAWTSSLDRAGYVAAVERVRAHVRDGLVYQANVCRVLSAPLPGGDGREPAARALGARLAAGNPAPYSGGVHVPFGGPVAPGWVVTASPELFLRVRDGVVTSAPIKGTAATPAGLSAKDRAENVMITDLVRNDLQRVCRPGTVRVTDLLATEQHPGLVHLVSTVAGDLLPEVRDAPDGLARLLAATYPPGSVSGAPKSSALRVIAELEPVPRGPYCGLVGWVHVAGDGTWSAELAVGIRTFWWRDDVLRFGTGAGITWASDAAAEWDETELKAARLVALASR</sequence>
<accession>A0ABX8D911</accession>
<dbReference type="Gene3D" id="3.60.120.10">
    <property type="entry name" value="Anthranilate synthase"/>
    <property type="match status" value="1"/>
</dbReference>
<dbReference type="PANTHER" id="PTHR11236">
    <property type="entry name" value="AMINOBENZOATE/ANTHRANILATE SYNTHASE"/>
    <property type="match status" value="1"/>
</dbReference>
<dbReference type="PANTHER" id="PTHR11236:SF50">
    <property type="entry name" value="AMINODEOXYCHORISMATE SYNTHASE COMPONENT 1"/>
    <property type="match status" value="1"/>
</dbReference>
<organism evidence="2 3">
    <name type="scientific">Cellulomonas wangleii</name>
    <dbReference type="NCBI Taxonomy" id="2816956"/>
    <lineage>
        <taxon>Bacteria</taxon>
        <taxon>Bacillati</taxon>
        <taxon>Actinomycetota</taxon>
        <taxon>Actinomycetes</taxon>
        <taxon>Micrococcales</taxon>
        <taxon>Cellulomonadaceae</taxon>
        <taxon>Cellulomonas</taxon>
    </lineage>
</organism>
<dbReference type="PRINTS" id="PR00095">
    <property type="entry name" value="ANTSNTHASEI"/>
</dbReference>
<dbReference type="Proteomes" id="UP000677804">
    <property type="component" value="Chromosome"/>
</dbReference>
<name>A0ABX8D911_9CELL</name>
<evidence type="ECO:0000259" key="1">
    <source>
        <dbReference type="Pfam" id="PF00425"/>
    </source>
</evidence>
<dbReference type="Pfam" id="PF00425">
    <property type="entry name" value="Chorismate_bind"/>
    <property type="match status" value="1"/>
</dbReference>
<evidence type="ECO:0000313" key="2">
    <source>
        <dbReference type="EMBL" id="QVI63939.1"/>
    </source>
</evidence>
<keyword evidence="3" id="KW-1185">Reference proteome</keyword>
<proteinExistence type="predicted"/>
<dbReference type="InterPro" id="IPR005801">
    <property type="entry name" value="ADC_synthase"/>
</dbReference>
<dbReference type="EMBL" id="CP074405">
    <property type="protein sequence ID" value="QVI63939.1"/>
    <property type="molecule type" value="Genomic_DNA"/>
</dbReference>
<gene>
    <name evidence="2" type="ORF">KG103_09050</name>
</gene>
<dbReference type="RefSeq" id="WP_207342001.1">
    <property type="nucleotide sequence ID" value="NZ_CP074405.1"/>
</dbReference>
<evidence type="ECO:0000313" key="3">
    <source>
        <dbReference type="Proteomes" id="UP000677804"/>
    </source>
</evidence>
<feature type="domain" description="Chorismate-utilising enzyme C-terminal" evidence="1">
    <location>
        <begin position="89"/>
        <end position="351"/>
    </location>
</feature>
<dbReference type="InterPro" id="IPR015890">
    <property type="entry name" value="Chorismate_C"/>
</dbReference>